<dbReference type="AlphaFoldDB" id="A0A1B7NSD5"/>
<feature type="compositionally biased region" description="Basic and acidic residues" evidence="1">
    <location>
        <begin position="9"/>
        <end position="18"/>
    </location>
</feature>
<feature type="region of interest" description="Disordered" evidence="1">
    <location>
        <begin position="1"/>
        <end position="20"/>
    </location>
</feature>
<organism evidence="2 3">
    <name type="scientific">Emergomyces africanus</name>
    <dbReference type="NCBI Taxonomy" id="1955775"/>
    <lineage>
        <taxon>Eukaryota</taxon>
        <taxon>Fungi</taxon>
        <taxon>Dikarya</taxon>
        <taxon>Ascomycota</taxon>
        <taxon>Pezizomycotina</taxon>
        <taxon>Eurotiomycetes</taxon>
        <taxon>Eurotiomycetidae</taxon>
        <taxon>Onygenales</taxon>
        <taxon>Ajellomycetaceae</taxon>
        <taxon>Emergomyces</taxon>
    </lineage>
</organism>
<feature type="compositionally biased region" description="Polar residues" evidence="1">
    <location>
        <begin position="54"/>
        <end position="68"/>
    </location>
</feature>
<evidence type="ECO:0000313" key="2">
    <source>
        <dbReference type="EMBL" id="OAX79646.1"/>
    </source>
</evidence>
<name>A0A1B7NSD5_9EURO</name>
<reference evidence="2 3" key="1">
    <citation type="submission" date="2015-07" db="EMBL/GenBank/DDBJ databases">
        <title>Emmonsia species relationships and genome sequence.</title>
        <authorList>
            <person name="Cuomo C.A."/>
            <person name="Schwartz I.S."/>
            <person name="Kenyon C."/>
            <person name="de Hoog G.S."/>
            <person name="Govender N.P."/>
            <person name="Botha A."/>
            <person name="Moreno L."/>
            <person name="de Vries M."/>
            <person name="Munoz J.F."/>
            <person name="Stielow J.B."/>
        </authorList>
    </citation>
    <scope>NUCLEOTIDE SEQUENCE [LARGE SCALE GENOMIC DNA]</scope>
    <source>
        <strain evidence="2 3">CBS 136260</strain>
    </source>
</reference>
<protein>
    <submittedName>
        <fullName evidence="2">Uncharacterized protein</fullName>
    </submittedName>
</protein>
<feature type="region of interest" description="Disordered" evidence="1">
    <location>
        <begin position="46"/>
        <end position="68"/>
    </location>
</feature>
<dbReference type="EMBL" id="LGUA01000947">
    <property type="protein sequence ID" value="OAX79646.1"/>
    <property type="molecule type" value="Genomic_DNA"/>
</dbReference>
<proteinExistence type="predicted"/>
<evidence type="ECO:0000256" key="1">
    <source>
        <dbReference type="SAM" id="MobiDB-lite"/>
    </source>
</evidence>
<accession>A0A1B7NSD5</accession>
<sequence length="68" mass="7241">MSYPLQVEGDSKRGHDQGSYRIDSSLLANQSPASFPQLVWGGSLGKTPLYPPGTSGNNLPSQHSCPLL</sequence>
<dbReference type="Proteomes" id="UP000091918">
    <property type="component" value="Unassembled WGS sequence"/>
</dbReference>
<gene>
    <name evidence="2" type="ORF">ACJ72_06034</name>
</gene>
<evidence type="ECO:0000313" key="3">
    <source>
        <dbReference type="Proteomes" id="UP000091918"/>
    </source>
</evidence>
<keyword evidence="3" id="KW-1185">Reference proteome</keyword>
<dbReference type="OrthoDB" id="10434895at2759"/>
<comment type="caution">
    <text evidence="2">The sequence shown here is derived from an EMBL/GenBank/DDBJ whole genome shotgun (WGS) entry which is preliminary data.</text>
</comment>